<dbReference type="CDD" id="cd05301">
    <property type="entry name" value="GDH"/>
    <property type="match status" value="1"/>
</dbReference>
<dbReference type="FunFam" id="3.40.50.720:FF:000026">
    <property type="entry name" value="Glyoxylate/hydroxypyruvate reductase B"/>
    <property type="match status" value="1"/>
</dbReference>
<evidence type="ECO:0000259" key="11">
    <source>
        <dbReference type="Pfam" id="PF02826"/>
    </source>
</evidence>
<evidence type="ECO:0000256" key="1">
    <source>
        <dbReference type="ARBA" id="ARBA00023002"/>
    </source>
</evidence>
<dbReference type="AlphaFoldDB" id="A0A0F7EEX8"/>
<evidence type="ECO:0000259" key="10">
    <source>
        <dbReference type="Pfam" id="PF00389"/>
    </source>
</evidence>
<evidence type="ECO:0000256" key="4">
    <source>
        <dbReference type="ARBA" id="ARBA00052769"/>
    </source>
</evidence>
<gene>
    <name evidence="12" type="ORF">EX87_03505</name>
</gene>
<evidence type="ECO:0000256" key="8">
    <source>
        <dbReference type="ARBA" id="ARBA00073362"/>
    </source>
</evidence>
<dbReference type="InterPro" id="IPR006139">
    <property type="entry name" value="D-isomer_2_OHA_DH_cat_dom"/>
</dbReference>
<dbReference type="InterPro" id="IPR050223">
    <property type="entry name" value="D-isomer_2-hydroxyacid_DH"/>
</dbReference>
<evidence type="ECO:0000256" key="9">
    <source>
        <dbReference type="RuleBase" id="RU003719"/>
    </source>
</evidence>
<dbReference type="Pfam" id="PF02826">
    <property type="entry name" value="2-Hacid_dh_C"/>
    <property type="match status" value="1"/>
</dbReference>
<dbReference type="Gene3D" id="3.40.50.720">
    <property type="entry name" value="NAD(P)-binding Rossmann-like Domain"/>
    <property type="match status" value="2"/>
</dbReference>
<dbReference type="GO" id="GO:0005829">
    <property type="term" value="C:cytosol"/>
    <property type="evidence" value="ECO:0007669"/>
    <property type="project" value="TreeGrafter"/>
</dbReference>
<dbReference type="InterPro" id="IPR029752">
    <property type="entry name" value="D-isomer_DH_CS1"/>
</dbReference>
<dbReference type="GO" id="GO:0051287">
    <property type="term" value="F:NAD binding"/>
    <property type="evidence" value="ECO:0007669"/>
    <property type="project" value="InterPro"/>
</dbReference>
<protein>
    <recommendedName>
        <fullName evidence="8">Glyoxylate/hydroxypyruvate reductase B</fullName>
        <ecNumber evidence="6">1.1.1.79</ecNumber>
        <ecNumber evidence="7">1.1.1.81</ecNumber>
    </recommendedName>
</protein>
<reference evidence="12" key="1">
    <citation type="submission" date="2015-03" db="EMBL/GenBank/DDBJ databases">
        <title>MIGS Cultured Bacterial/Archaeal sample from Brevibacillus laterosporus.</title>
        <authorList>
            <person name="Zeng D."/>
            <person name="Zhu L."/>
            <person name="Dong G."/>
            <person name="Ye W."/>
            <person name="Ren D."/>
            <person name="Wu L."/>
            <person name="Xu J."/>
            <person name="Li G."/>
            <person name="Guo L."/>
        </authorList>
    </citation>
    <scope>NUCLEOTIDE SEQUENCE</scope>
    <source>
        <strain evidence="12">B9</strain>
    </source>
</reference>
<feature type="domain" description="D-isomer specific 2-hydroxyacid dehydrogenase catalytic" evidence="10">
    <location>
        <begin position="7"/>
        <end position="319"/>
    </location>
</feature>
<name>A0A0F7EEX8_BRELA</name>
<evidence type="ECO:0000313" key="12">
    <source>
        <dbReference type="EMBL" id="AKF92829.1"/>
    </source>
</evidence>
<dbReference type="GO" id="GO:0030267">
    <property type="term" value="F:glyoxylate reductase (NADPH) activity"/>
    <property type="evidence" value="ECO:0007669"/>
    <property type="project" value="UniProtKB-EC"/>
</dbReference>
<dbReference type="GO" id="GO:0016618">
    <property type="term" value="F:hydroxypyruvate reductase [NAD(P)H] activity"/>
    <property type="evidence" value="ECO:0007669"/>
    <property type="project" value="UniProtKB-EC"/>
</dbReference>
<dbReference type="SUPFAM" id="SSF52283">
    <property type="entry name" value="Formate/glycerate dehydrogenase catalytic domain-like"/>
    <property type="match status" value="1"/>
</dbReference>
<dbReference type="InterPro" id="IPR036291">
    <property type="entry name" value="NAD(P)-bd_dom_sf"/>
</dbReference>
<dbReference type="Pfam" id="PF00389">
    <property type="entry name" value="2-Hacid_dh"/>
    <property type="match status" value="1"/>
</dbReference>
<dbReference type="RefSeq" id="WP_031411498.1">
    <property type="nucleotide sequence ID" value="NZ_CP011074.1"/>
</dbReference>
<sequence>MTTKPFVYVTRKVAEEAMNLLATIATVEVWDQEYPVPRDILLEKAKRSDGLYVMLSDRIDREIIDAAPHLKVISTLAVGYDNIDLEACKEKGIVVTNTPDVLTDATADLTFGLLMAAGRRFIEANRVLMNGEWKTWSPYFMAGQRIHGATIGIIGMGRIGEAVAKRAAGFDMRILYHNRSRRIEAEQTYGATYCSLPDLLCESDYVVLLTPLTEATKGLMGAEEFAMMKSTAVFINASRGATVDEEALYQALKQGTIWAAGLDVFQQEPIPTNHPLLSLPNVVALPHIGSATYETRDRMAMLVSENIVAVLSKDEAITPV</sequence>
<accession>A0A0F7EEX8</accession>
<comment type="catalytic activity">
    <reaction evidence="2">
        <text>(R)-glycerate + NAD(+) = 3-hydroxypyruvate + NADH + H(+)</text>
        <dbReference type="Rhea" id="RHEA:17905"/>
        <dbReference type="ChEBI" id="CHEBI:15378"/>
        <dbReference type="ChEBI" id="CHEBI:16659"/>
        <dbReference type="ChEBI" id="CHEBI:17180"/>
        <dbReference type="ChEBI" id="CHEBI:57540"/>
        <dbReference type="ChEBI" id="CHEBI:57945"/>
        <dbReference type="EC" id="1.1.1.81"/>
    </reaction>
</comment>
<comment type="catalytic activity">
    <reaction evidence="3">
        <text>(R)-glycerate + NADP(+) = 3-hydroxypyruvate + NADPH + H(+)</text>
        <dbReference type="Rhea" id="RHEA:18657"/>
        <dbReference type="ChEBI" id="CHEBI:15378"/>
        <dbReference type="ChEBI" id="CHEBI:16659"/>
        <dbReference type="ChEBI" id="CHEBI:17180"/>
        <dbReference type="ChEBI" id="CHEBI:57783"/>
        <dbReference type="ChEBI" id="CHEBI:58349"/>
        <dbReference type="EC" id="1.1.1.81"/>
    </reaction>
</comment>
<evidence type="ECO:0000256" key="2">
    <source>
        <dbReference type="ARBA" id="ARBA00051801"/>
    </source>
</evidence>
<evidence type="ECO:0000256" key="5">
    <source>
        <dbReference type="ARBA" id="ARBA00061278"/>
    </source>
</evidence>
<dbReference type="InterPro" id="IPR006140">
    <property type="entry name" value="D-isomer_DH_NAD-bd"/>
</dbReference>
<dbReference type="EMBL" id="CP011074">
    <property type="protein sequence ID" value="AKF92829.1"/>
    <property type="molecule type" value="Genomic_DNA"/>
</dbReference>
<dbReference type="EC" id="1.1.1.81" evidence="7"/>
<feature type="domain" description="D-isomer specific 2-hydroxyacid dehydrogenase NAD-binding" evidence="11">
    <location>
        <begin position="111"/>
        <end position="289"/>
    </location>
</feature>
<organism evidence="12">
    <name type="scientific">Brevibacillus laterosporus</name>
    <name type="common">Bacillus laterosporus</name>
    <dbReference type="NCBI Taxonomy" id="1465"/>
    <lineage>
        <taxon>Bacteria</taxon>
        <taxon>Bacillati</taxon>
        <taxon>Bacillota</taxon>
        <taxon>Bacilli</taxon>
        <taxon>Bacillales</taxon>
        <taxon>Paenibacillaceae</taxon>
        <taxon>Brevibacillus</taxon>
    </lineage>
</organism>
<comment type="similarity">
    <text evidence="5">Belongs to the D-isomer specific 2-hydroxyacid dehydrogenase family. GhrB subfamily.</text>
</comment>
<dbReference type="PROSITE" id="PS00065">
    <property type="entry name" value="D_2_HYDROXYACID_DH_1"/>
    <property type="match status" value="1"/>
</dbReference>
<dbReference type="PANTHER" id="PTHR10996:SF283">
    <property type="entry name" value="GLYOXYLATE_HYDROXYPYRUVATE REDUCTASE B"/>
    <property type="match status" value="1"/>
</dbReference>
<dbReference type="SUPFAM" id="SSF51735">
    <property type="entry name" value="NAD(P)-binding Rossmann-fold domains"/>
    <property type="match status" value="1"/>
</dbReference>
<evidence type="ECO:0000256" key="7">
    <source>
        <dbReference type="ARBA" id="ARBA00066674"/>
    </source>
</evidence>
<comment type="catalytic activity">
    <reaction evidence="4">
        <text>glycolate + NADP(+) = glyoxylate + NADPH + H(+)</text>
        <dbReference type="Rhea" id="RHEA:10992"/>
        <dbReference type="ChEBI" id="CHEBI:15378"/>
        <dbReference type="ChEBI" id="CHEBI:29805"/>
        <dbReference type="ChEBI" id="CHEBI:36655"/>
        <dbReference type="ChEBI" id="CHEBI:57783"/>
        <dbReference type="ChEBI" id="CHEBI:58349"/>
        <dbReference type="EC" id="1.1.1.79"/>
    </reaction>
</comment>
<evidence type="ECO:0000256" key="6">
    <source>
        <dbReference type="ARBA" id="ARBA00066661"/>
    </source>
</evidence>
<dbReference type="EC" id="1.1.1.79" evidence="6"/>
<keyword evidence="1 9" id="KW-0560">Oxidoreductase</keyword>
<evidence type="ECO:0000256" key="3">
    <source>
        <dbReference type="ARBA" id="ARBA00052239"/>
    </source>
</evidence>
<dbReference type="PANTHER" id="PTHR10996">
    <property type="entry name" value="2-HYDROXYACID DEHYDROGENASE-RELATED"/>
    <property type="match status" value="1"/>
</dbReference>
<proteinExistence type="inferred from homology"/>